<evidence type="ECO:0000256" key="1">
    <source>
        <dbReference type="PROSITE-ProRule" id="PRU00042"/>
    </source>
</evidence>
<dbReference type="InterPro" id="IPR013087">
    <property type="entry name" value="Znf_C2H2_type"/>
</dbReference>
<keyword evidence="1" id="KW-0479">Metal-binding</keyword>
<accession>A0A1A9ZN96</accession>
<evidence type="ECO:0000313" key="3">
    <source>
        <dbReference type="EnsemblMetazoa" id="GPAI019942-PA"/>
    </source>
</evidence>
<reference evidence="3" key="2">
    <citation type="submission" date="2020-05" db="UniProtKB">
        <authorList>
            <consortium name="EnsemblMetazoa"/>
        </authorList>
    </citation>
    <scope>IDENTIFICATION</scope>
    <source>
        <strain evidence="3">IAEA</strain>
    </source>
</reference>
<dbReference type="PROSITE" id="PS50157">
    <property type="entry name" value="ZINC_FINGER_C2H2_2"/>
    <property type="match status" value="1"/>
</dbReference>
<reference evidence="4" key="1">
    <citation type="submission" date="2014-03" db="EMBL/GenBank/DDBJ databases">
        <authorList>
            <person name="Aksoy S."/>
            <person name="Warren W."/>
            <person name="Wilson R.K."/>
        </authorList>
    </citation>
    <scope>NUCLEOTIDE SEQUENCE [LARGE SCALE GENOMIC DNA]</scope>
    <source>
        <strain evidence="4">IAEA</strain>
    </source>
</reference>
<dbReference type="InterPro" id="IPR036236">
    <property type="entry name" value="Znf_C2H2_sf"/>
</dbReference>
<keyword evidence="1" id="KW-0863">Zinc-finger</keyword>
<evidence type="ECO:0000259" key="2">
    <source>
        <dbReference type="PROSITE" id="PS50157"/>
    </source>
</evidence>
<dbReference type="SUPFAM" id="SSF57667">
    <property type="entry name" value="beta-beta-alpha zinc fingers"/>
    <property type="match status" value="1"/>
</dbReference>
<protein>
    <recommendedName>
        <fullName evidence="2">C2H2-type domain-containing protein</fullName>
    </recommendedName>
</protein>
<dbReference type="PROSITE" id="PS00028">
    <property type="entry name" value="ZINC_FINGER_C2H2_1"/>
    <property type="match status" value="1"/>
</dbReference>
<name>A0A1A9ZN96_GLOPL</name>
<sequence length="217" mass="25136">MINRKKEQHIQSKKLTINQSIWMIGKSQLERSLYSSNLTRDDDCNKKDKPLDHIEADLSDDEQGFDIRCEVCEKSFIELESSFDGLHVVSFVPIRVCTFRLDDHLVTAHHFRKEEFICELCSKRFSHRPLLLKHRALAHNEVRKYPCENCTKNNGYAGQSASQSGSQPASLPAKSPNKLSWPVLTAEMLTQFQRNAIVAKERELEQQSRCIFERSKR</sequence>
<evidence type="ECO:0000313" key="4">
    <source>
        <dbReference type="Proteomes" id="UP000092445"/>
    </source>
</evidence>
<feature type="domain" description="C2H2-type" evidence="2">
    <location>
        <begin position="116"/>
        <end position="144"/>
    </location>
</feature>
<dbReference type="Gene3D" id="3.30.160.60">
    <property type="entry name" value="Classic Zinc Finger"/>
    <property type="match status" value="1"/>
</dbReference>
<dbReference type="Proteomes" id="UP000092445">
    <property type="component" value="Unassembled WGS sequence"/>
</dbReference>
<keyword evidence="4" id="KW-1185">Reference proteome</keyword>
<dbReference type="STRING" id="7398.A0A1A9ZN96"/>
<dbReference type="GO" id="GO:0008270">
    <property type="term" value="F:zinc ion binding"/>
    <property type="evidence" value="ECO:0007669"/>
    <property type="project" value="UniProtKB-KW"/>
</dbReference>
<proteinExistence type="predicted"/>
<dbReference type="EnsemblMetazoa" id="GPAI019942-RA">
    <property type="protein sequence ID" value="GPAI019942-PA"/>
    <property type="gene ID" value="GPAI019942"/>
</dbReference>
<dbReference type="AlphaFoldDB" id="A0A1A9ZN96"/>
<dbReference type="VEuPathDB" id="VectorBase:GPAI019942"/>
<organism evidence="3 4">
    <name type="scientific">Glossina pallidipes</name>
    <name type="common">Tsetse fly</name>
    <dbReference type="NCBI Taxonomy" id="7398"/>
    <lineage>
        <taxon>Eukaryota</taxon>
        <taxon>Metazoa</taxon>
        <taxon>Ecdysozoa</taxon>
        <taxon>Arthropoda</taxon>
        <taxon>Hexapoda</taxon>
        <taxon>Insecta</taxon>
        <taxon>Pterygota</taxon>
        <taxon>Neoptera</taxon>
        <taxon>Endopterygota</taxon>
        <taxon>Diptera</taxon>
        <taxon>Brachycera</taxon>
        <taxon>Muscomorpha</taxon>
        <taxon>Hippoboscoidea</taxon>
        <taxon>Glossinidae</taxon>
        <taxon>Glossina</taxon>
    </lineage>
</organism>
<keyword evidence="1" id="KW-0862">Zinc</keyword>